<evidence type="ECO:0000313" key="2">
    <source>
        <dbReference type="Proteomes" id="UP000076532"/>
    </source>
</evidence>
<proteinExistence type="predicted"/>
<accession>A0A166KG59</accession>
<dbReference type="Proteomes" id="UP000076532">
    <property type="component" value="Unassembled WGS sequence"/>
</dbReference>
<dbReference type="EMBL" id="KV417544">
    <property type="protein sequence ID" value="KZP21872.1"/>
    <property type="molecule type" value="Genomic_DNA"/>
</dbReference>
<evidence type="ECO:0000313" key="1">
    <source>
        <dbReference type="EMBL" id="KZP21872.1"/>
    </source>
</evidence>
<protein>
    <submittedName>
        <fullName evidence="1">Uncharacterized protein</fullName>
    </submittedName>
</protein>
<reference evidence="1 2" key="1">
    <citation type="journal article" date="2016" name="Mol. Biol. Evol.">
        <title>Comparative Genomics of Early-Diverging Mushroom-Forming Fungi Provides Insights into the Origins of Lignocellulose Decay Capabilities.</title>
        <authorList>
            <person name="Nagy L.G."/>
            <person name="Riley R."/>
            <person name="Tritt A."/>
            <person name="Adam C."/>
            <person name="Daum C."/>
            <person name="Floudas D."/>
            <person name="Sun H."/>
            <person name="Yadav J.S."/>
            <person name="Pangilinan J."/>
            <person name="Larsson K.H."/>
            <person name="Matsuura K."/>
            <person name="Barry K."/>
            <person name="Labutti K."/>
            <person name="Kuo R."/>
            <person name="Ohm R.A."/>
            <person name="Bhattacharya S.S."/>
            <person name="Shirouzu T."/>
            <person name="Yoshinaga Y."/>
            <person name="Martin F.M."/>
            <person name="Grigoriev I.V."/>
            <person name="Hibbett D.S."/>
        </authorList>
    </citation>
    <scope>NUCLEOTIDE SEQUENCE [LARGE SCALE GENOMIC DNA]</scope>
    <source>
        <strain evidence="1 2">CBS 109695</strain>
    </source>
</reference>
<dbReference type="AlphaFoldDB" id="A0A166KG59"/>
<organism evidence="1 2">
    <name type="scientific">Athelia psychrophila</name>
    <dbReference type="NCBI Taxonomy" id="1759441"/>
    <lineage>
        <taxon>Eukaryota</taxon>
        <taxon>Fungi</taxon>
        <taxon>Dikarya</taxon>
        <taxon>Basidiomycota</taxon>
        <taxon>Agaricomycotina</taxon>
        <taxon>Agaricomycetes</taxon>
        <taxon>Agaricomycetidae</taxon>
        <taxon>Atheliales</taxon>
        <taxon>Atheliaceae</taxon>
        <taxon>Athelia</taxon>
    </lineage>
</organism>
<gene>
    <name evidence="1" type="ORF">FIBSPDRAFT_953398</name>
</gene>
<name>A0A166KG59_9AGAM</name>
<sequence>MPLVSLPISCVSIAGRQWLPRDPQKQGRLHIHRKGSSLFVRLVGIQEAPGADAMNVDHSSSESNYPPTFNLQNEVEEFTHSHTDDDPWFLILDIVSVRSSKDMLPFRQGPGTARFTCIVGTVFTSQDEKIKTLVHIGTCLALTATTSLKAGVGKDIYHQELQPYANTTSPLNFVVPTLIGPKRTFQLSQEAMNLKDGAFIDADMVDLAFSSIVARMAASSPHGTPVIVHRHLTDTLRDKEDGSAAARPPPYHPVFCDMFPISDDDTWGMFMIITHGGFNDEGRLFDSEGFLILPESHTGDVDQSVAEDLLRTYALSSTQTTTSPRTKLYPTINALPRNIHTEPWRCADRIIHYLLHILRNLEHFYVKLRDGWQAEQLVQTWDASAIDYVRPMLASLIVQYSI</sequence>
<keyword evidence="2" id="KW-1185">Reference proteome</keyword>